<dbReference type="Proteomes" id="UP000672032">
    <property type="component" value="Chromosome 1"/>
</dbReference>
<feature type="region of interest" description="Disordered" evidence="1">
    <location>
        <begin position="58"/>
        <end position="84"/>
    </location>
</feature>
<gene>
    <name evidence="2" type="ORF">DSL72_003978</name>
</gene>
<keyword evidence="3" id="KW-1185">Reference proteome</keyword>
<name>A0A8A3P116_9HELO</name>
<feature type="region of interest" description="Disordered" evidence="1">
    <location>
        <begin position="98"/>
        <end position="134"/>
    </location>
</feature>
<evidence type="ECO:0000313" key="2">
    <source>
        <dbReference type="EMBL" id="QSZ29464.1"/>
    </source>
</evidence>
<reference evidence="2" key="1">
    <citation type="submission" date="2020-10" db="EMBL/GenBank/DDBJ databases">
        <title>Genome Sequence of Monilinia vaccinii-corymbosi Sheds Light on Mummy Berry Disease Infection of Blueberry and Mating Type.</title>
        <authorList>
            <person name="Yow A.G."/>
            <person name="Zhang Y."/>
            <person name="Bansal K."/>
            <person name="Eacker S.M."/>
            <person name="Sullivan S."/>
            <person name="Liachko I."/>
            <person name="Cubeta M.A."/>
            <person name="Rollins J.A."/>
            <person name="Ashrafi H."/>
        </authorList>
    </citation>
    <scope>NUCLEOTIDE SEQUENCE</scope>
    <source>
        <strain evidence="2">RL-1</strain>
    </source>
</reference>
<evidence type="ECO:0000256" key="1">
    <source>
        <dbReference type="SAM" id="MobiDB-lite"/>
    </source>
</evidence>
<dbReference type="AlphaFoldDB" id="A0A8A3P116"/>
<organism evidence="2 3">
    <name type="scientific">Monilinia vaccinii-corymbosi</name>
    <dbReference type="NCBI Taxonomy" id="61207"/>
    <lineage>
        <taxon>Eukaryota</taxon>
        <taxon>Fungi</taxon>
        <taxon>Dikarya</taxon>
        <taxon>Ascomycota</taxon>
        <taxon>Pezizomycotina</taxon>
        <taxon>Leotiomycetes</taxon>
        <taxon>Helotiales</taxon>
        <taxon>Sclerotiniaceae</taxon>
        <taxon>Monilinia</taxon>
    </lineage>
</organism>
<accession>A0A8A3P116</accession>
<protein>
    <submittedName>
        <fullName evidence="2">Uncharacterized protein</fullName>
    </submittedName>
</protein>
<evidence type="ECO:0000313" key="3">
    <source>
        <dbReference type="Proteomes" id="UP000672032"/>
    </source>
</evidence>
<dbReference type="EMBL" id="CP063405">
    <property type="protein sequence ID" value="QSZ29464.1"/>
    <property type="molecule type" value="Genomic_DNA"/>
</dbReference>
<feature type="compositionally biased region" description="Basic and acidic residues" evidence="1">
    <location>
        <begin position="115"/>
        <end position="125"/>
    </location>
</feature>
<proteinExistence type="predicted"/>
<sequence length="169" mass="18257">MQKTGRISISPCWEKPVHKFSRGILISTPVDEKVDSHWIRDTSHSNETVDMICENGSRDCSTPHASRRANEVPGAGAGGGGSVWTPKQVPGMLAIVLSNSSPPMEPGNQHPTHLPVKESASRRENSPSPMVNRVQTRSRAVLYLSRRLIAAVGTPSKKAGMTLIPSILC</sequence>